<gene>
    <name evidence="2" type="ORF">CH35J_009011</name>
</gene>
<dbReference type="AlphaFoldDB" id="A0A4T0VN31"/>
<evidence type="ECO:0000313" key="2">
    <source>
        <dbReference type="EMBL" id="TIC93571.1"/>
    </source>
</evidence>
<dbReference type="OrthoDB" id="4845918at2759"/>
<reference evidence="2 3" key="1">
    <citation type="journal article" date="2019" name="Genome Biol. Evol.">
        <title>Genomic Plasticity Mediated by Transposable Elements in the Plant Pathogenic Fungus Colletotrichum higginsianum.</title>
        <authorList>
            <person name="Tsushima A."/>
            <person name="Gan P."/>
            <person name="Kumakura N."/>
            <person name="Narusaka M."/>
            <person name="Takano Y."/>
            <person name="Narusaka Y."/>
            <person name="Shirasu K."/>
        </authorList>
    </citation>
    <scope>NUCLEOTIDE SEQUENCE [LARGE SCALE GENOMIC DNA]</scope>
    <source>
        <strain evidence="2 3">MAFF305635-RFP</strain>
    </source>
</reference>
<protein>
    <submittedName>
        <fullName evidence="2">Uncharacterized protein</fullName>
    </submittedName>
</protein>
<proteinExistence type="predicted"/>
<evidence type="ECO:0000313" key="3">
    <source>
        <dbReference type="Proteomes" id="UP000305883"/>
    </source>
</evidence>
<accession>A0A4T0VN31</accession>
<evidence type="ECO:0000256" key="1">
    <source>
        <dbReference type="SAM" id="MobiDB-lite"/>
    </source>
</evidence>
<organism evidence="2 3">
    <name type="scientific">Colletotrichum higginsianum</name>
    <dbReference type="NCBI Taxonomy" id="80884"/>
    <lineage>
        <taxon>Eukaryota</taxon>
        <taxon>Fungi</taxon>
        <taxon>Dikarya</taxon>
        <taxon>Ascomycota</taxon>
        <taxon>Pezizomycotina</taxon>
        <taxon>Sordariomycetes</taxon>
        <taxon>Hypocreomycetidae</taxon>
        <taxon>Glomerellales</taxon>
        <taxon>Glomerellaceae</taxon>
        <taxon>Colletotrichum</taxon>
        <taxon>Colletotrichum destructivum species complex</taxon>
    </lineage>
</organism>
<dbReference type="EMBL" id="MWPZ01000007">
    <property type="protein sequence ID" value="TIC93571.1"/>
    <property type="molecule type" value="Genomic_DNA"/>
</dbReference>
<name>A0A4T0VN31_9PEZI</name>
<dbReference type="Proteomes" id="UP000305883">
    <property type="component" value="Unassembled WGS sequence"/>
</dbReference>
<feature type="compositionally biased region" description="Basic and acidic residues" evidence="1">
    <location>
        <begin position="21"/>
        <end position="35"/>
    </location>
</feature>
<comment type="caution">
    <text evidence="2">The sequence shown here is derived from an EMBL/GenBank/DDBJ whole genome shotgun (WGS) entry which is preliminary data.</text>
</comment>
<feature type="region of interest" description="Disordered" evidence="1">
    <location>
        <begin position="21"/>
        <end position="50"/>
    </location>
</feature>
<feature type="non-terminal residue" evidence="2">
    <location>
        <position position="1"/>
    </location>
</feature>
<sequence>CVDVLRQACGIATYQKIPDARKGLKKDDTPEEKGTTQEQPRTLAMMRRGSNQKLTRKINEQLDEMLQAGQLEEVRRPALQGLVAPGGKIEITTLNQVAANNPRDPRTWTPQQRKAYEHVASDHPEGPDGLDYDSEETPDYRITPKYQIINPKSDNHHEDHEDLFWAECLDDNCRRHKKGKKEFYFYPRRYTKEPIQDVYLNKQLPFWTMRYYGEGNIATFTPDPEYPMSCYNDDKGWRECEHDECLIHSKAKAKAWRKAQKEAQQSKN</sequence>